<feature type="transmembrane region" description="Helical" evidence="1">
    <location>
        <begin position="83"/>
        <end position="106"/>
    </location>
</feature>
<sequence>MAFFKRRAPQDGPKTSIWHGTMDLSTVLGFSPTQLQAAPMRPLFDPGREFDVCHVGLVLRAVLGVQACLALGTAMSAQNLAQWVNLLSTGTVVTMFGLLTWLLAVCGFKRLLARLGDAGQWLLLMGLGALCGLFGWVALDAVSVIETTSFRLVSVALCGASMGGVMLAWLRLRERTQRPANALAQLVELQSRIRPHFLFNTLNSAIALVQVDPARAESVLEDLAELFRVALADASASVSLEEEIDLARRYLAIEQIRFGKRLRIVWKLDPAAKRARVPPLLLQPLVENAVRHGVEPNEEGGELEIITNQKGSEVEIRITNTVGQPTKQPGHGLALPNVRQRLHLLHDVAAVFDVDAKPDRYSLRIVVPLR</sequence>
<name>A0ABV0G0J5_9BURK</name>
<keyword evidence="1" id="KW-0472">Membrane</keyword>
<reference evidence="3 4" key="1">
    <citation type="submission" date="2024-05" db="EMBL/GenBank/DDBJ databases">
        <title>Roseateles sp. DJS-2-20 16S ribosomal RNA gene Genome sequencing and assembly.</title>
        <authorList>
            <person name="Woo H."/>
        </authorList>
    </citation>
    <scope>NUCLEOTIDE SEQUENCE [LARGE SCALE GENOMIC DNA]</scope>
    <source>
        <strain evidence="3 4">DJS-2-20</strain>
    </source>
</reference>
<gene>
    <name evidence="3" type="ORF">ABDJ85_07120</name>
</gene>
<keyword evidence="3" id="KW-0808">Transferase</keyword>
<feature type="domain" description="Signal transduction histidine kinase internal region" evidence="2">
    <location>
        <begin position="184"/>
        <end position="262"/>
    </location>
</feature>
<dbReference type="RefSeq" id="WP_347704077.1">
    <property type="nucleotide sequence ID" value="NZ_JBDPZD010000002.1"/>
</dbReference>
<dbReference type="EMBL" id="JBDPZD010000002">
    <property type="protein sequence ID" value="MEO3691235.1"/>
    <property type="molecule type" value="Genomic_DNA"/>
</dbReference>
<organism evidence="3 4">
    <name type="scientific">Roseateles paludis</name>
    <dbReference type="NCBI Taxonomy" id="3145238"/>
    <lineage>
        <taxon>Bacteria</taxon>
        <taxon>Pseudomonadati</taxon>
        <taxon>Pseudomonadota</taxon>
        <taxon>Betaproteobacteria</taxon>
        <taxon>Burkholderiales</taxon>
        <taxon>Sphaerotilaceae</taxon>
        <taxon>Roseateles</taxon>
    </lineage>
</organism>
<keyword evidence="3" id="KW-0418">Kinase</keyword>
<dbReference type="InterPro" id="IPR010559">
    <property type="entry name" value="Sig_transdc_His_kin_internal"/>
</dbReference>
<proteinExistence type="predicted"/>
<dbReference type="PANTHER" id="PTHR34220:SF7">
    <property type="entry name" value="SENSOR HISTIDINE KINASE YPDA"/>
    <property type="match status" value="1"/>
</dbReference>
<keyword evidence="4" id="KW-1185">Reference proteome</keyword>
<evidence type="ECO:0000313" key="4">
    <source>
        <dbReference type="Proteomes" id="UP001495147"/>
    </source>
</evidence>
<evidence type="ECO:0000259" key="2">
    <source>
        <dbReference type="Pfam" id="PF06580"/>
    </source>
</evidence>
<feature type="transmembrane region" description="Helical" evidence="1">
    <location>
        <begin position="150"/>
        <end position="170"/>
    </location>
</feature>
<accession>A0ABV0G0J5</accession>
<dbReference type="SUPFAM" id="SSF55874">
    <property type="entry name" value="ATPase domain of HSP90 chaperone/DNA topoisomerase II/histidine kinase"/>
    <property type="match status" value="1"/>
</dbReference>
<dbReference type="PANTHER" id="PTHR34220">
    <property type="entry name" value="SENSOR HISTIDINE KINASE YPDA"/>
    <property type="match status" value="1"/>
</dbReference>
<dbReference type="InterPro" id="IPR050640">
    <property type="entry name" value="Bact_2-comp_sensor_kinase"/>
</dbReference>
<dbReference type="Proteomes" id="UP001495147">
    <property type="component" value="Unassembled WGS sequence"/>
</dbReference>
<evidence type="ECO:0000313" key="3">
    <source>
        <dbReference type="EMBL" id="MEO3691235.1"/>
    </source>
</evidence>
<dbReference type="InterPro" id="IPR036890">
    <property type="entry name" value="HATPase_C_sf"/>
</dbReference>
<keyword evidence="1" id="KW-1133">Transmembrane helix</keyword>
<dbReference type="GO" id="GO:0016301">
    <property type="term" value="F:kinase activity"/>
    <property type="evidence" value="ECO:0007669"/>
    <property type="project" value="UniProtKB-KW"/>
</dbReference>
<dbReference type="Pfam" id="PF06580">
    <property type="entry name" value="His_kinase"/>
    <property type="match status" value="1"/>
</dbReference>
<keyword evidence="1" id="KW-0812">Transmembrane</keyword>
<comment type="caution">
    <text evidence="3">The sequence shown here is derived from an EMBL/GenBank/DDBJ whole genome shotgun (WGS) entry which is preliminary data.</text>
</comment>
<evidence type="ECO:0000256" key="1">
    <source>
        <dbReference type="SAM" id="Phobius"/>
    </source>
</evidence>
<protein>
    <submittedName>
        <fullName evidence="3">Histidine kinase</fullName>
    </submittedName>
</protein>
<feature type="transmembrane region" description="Helical" evidence="1">
    <location>
        <begin position="118"/>
        <end position="138"/>
    </location>
</feature>
<dbReference type="Gene3D" id="3.30.565.10">
    <property type="entry name" value="Histidine kinase-like ATPase, C-terminal domain"/>
    <property type="match status" value="1"/>
</dbReference>